<dbReference type="PANTHER" id="PTHR43918">
    <property type="entry name" value="ACETYLCHOLINESTERASE"/>
    <property type="match status" value="1"/>
</dbReference>
<keyword evidence="4" id="KW-0325">Glycoprotein</keyword>
<dbReference type="GO" id="GO:0003990">
    <property type="term" value="F:acetylcholinesterase activity"/>
    <property type="evidence" value="ECO:0007669"/>
    <property type="project" value="TreeGrafter"/>
</dbReference>
<dbReference type="InterPro" id="IPR019826">
    <property type="entry name" value="Carboxylesterase_B_AS"/>
</dbReference>
<evidence type="ECO:0000256" key="1">
    <source>
        <dbReference type="ARBA" id="ARBA00005964"/>
    </source>
</evidence>
<evidence type="ECO:0000256" key="4">
    <source>
        <dbReference type="ARBA" id="ARBA00023180"/>
    </source>
</evidence>
<comment type="similarity">
    <text evidence="1 5">Belongs to the type-B carboxylesterase/lipase family.</text>
</comment>
<comment type="caution">
    <text evidence="7">The sequence shown here is derived from an EMBL/GenBank/DDBJ whole genome shotgun (WGS) entry which is preliminary data.</text>
</comment>
<dbReference type="EC" id="3.1.1.-" evidence="5"/>
<evidence type="ECO:0000256" key="2">
    <source>
        <dbReference type="ARBA" id="ARBA00022487"/>
    </source>
</evidence>
<keyword evidence="5" id="KW-0732">Signal</keyword>
<protein>
    <recommendedName>
        <fullName evidence="5">Carboxylic ester hydrolase</fullName>
        <ecNumber evidence="5">3.1.1.-</ecNumber>
    </recommendedName>
</protein>
<gene>
    <name evidence="7" type="ORF">HPB52_023461</name>
</gene>
<evidence type="ECO:0000313" key="7">
    <source>
        <dbReference type="EMBL" id="KAH7952440.1"/>
    </source>
</evidence>
<dbReference type="InterPro" id="IPR050654">
    <property type="entry name" value="AChE-related_enzymes"/>
</dbReference>
<dbReference type="GO" id="GO:0005886">
    <property type="term" value="C:plasma membrane"/>
    <property type="evidence" value="ECO:0007669"/>
    <property type="project" value="TreeGrafter"/>
</dbReference>
<dbReference type="GO" id="GO:0005615">
    <property type="term" value="C:extracellular space"/>
    <property type="evidence" value="ECO:0007669"/>
    <property type="project" value="TreeGrafter"/>
</dbReference>
<organism evidence="7 8">
    <name type="scientific">Rhipicephalus sanguineus</name>
    <name type="common">Brown dog tick</name>
    <name type="synonym">Ixodes sanguineus</name>
    <dbReference type="NCBI Taxonomy" id="34632"/>
    <lineage>
        <taxon>Eukaryota</taxon>
        <taxon>Metazoa</taxon>
        <taxon>Ecdysozoa</taxon>
        <taxon>Arthropoda</taxon>
        <taxon>Chelicerata</taxon>
        <taxon>Arachnida</taxon>
        <taxon>Acari</taxon>
        <taxon>Parasitiformes</taxon>
        <taxon>Ixodida</taxon>
        <taxon>Ixodoidea</taxon>
        <taxon>Ixodidae</taxon>
        <taxon>Rhipicephalinae</taxon>
        <taxon>Rhipicephalus</taxon>
        <taxon>Rhipicephalus</taxon>
    </lineage>
</organism>
<evidence type="ECO:0000256" key="3">
    <source>
        <dbReference type="ARBA" id="ARBA00022801"/>
    </source>
</evidence>
<dbReference type="Gene3D" id="3.40.50.1820">
    <property type="entry name" value="alpha/beta hydrolase"/>
    <property type="match status" value="1"/>
</dbReference>
<sequence length="533" mass="59042">MTVSEGCLLAAVLVAAASLVDAEYFPRVGIDSGFVVGTRVQADGTEVDAFLGIPYAEPPMGELRFRRPRPVAPWEGTYNATTKPRACRQVPFDLLGPLALDYSGASEDCLYANVWRPARRQKCAAARESSACSNVLLPTVVFIHGGAFQWGDSALFLYDPANFVALTGDVVFVTFNYRVSMFGFLDTGDPKRASGGNLGLWDQNLLLKWVQSNIAYFGGDPKRVTLWGQSAGAMSVALHAQSPHSAGLFQKVIMQSGAPFSLVLNRVFNTRENFKSIVSMLRCYDATKEGAGDTLRDVMYCLRRAEASSVFDRIESTPILQRWFVPIENDTFFPEPFMSPSSWKPFGVRDVLIGTTANEGTMFYNMVLSAFPRLSDAQPDEYRMLATVALSNMFGMPLSQARSLADFYFGKDDAGRTYEQARDTTAELVGDAFIDCPTESFSQSAAANGVRVYRYLFAHEASHSFVPAWMGVAHAADLLYTLGSLPFMKDEGRYTEPLGKVGKRFLQTQDYTKEEEKLMKEMVQAFAHFIRKE</sequence>
<reference evidence="7" key="2">
    <citation type="submission" date="2021-09" db="EMBL/GenBank/DDBJ databases">
        <authorList>
            <person name="Jia N."/>
            <person name="Wang J."/>
            <person name="Shi W."/>
            <person name="Du L."/>
            <person name="Sun Y."/>
            <person name="Zhan W."/>
            <person name="Jiang J."/>
            <person name="Wang Q."/>
            <person name="Zhang B."/>
            <person name="Ji P."/>
            <person name="Sakyi L.B."/>
            <person name="Cui X."/>
            <person name="Yuan T."/>
            <person name="Jiang B."/>
            <person name="Yang W."/>
            <person name="Lam T.T.-Y."/>
            <person name="Chang Q."/>
            <person name="Ding S."/>
            <person name="Wang X."/>
            <person name="Zhu J."/>
            <person name="Ruan X."/>
            <person name="Zhao L."/>
            <person name="Wei J."/>
            <person name="Que T."/>
            <person name="Du C."/>
            <person name="Cheng J."/>
            <person name="Dai P."/>
            <person name="Han X."/>
            <person name="Huang E."/>
            <person name="Gao Y."/>
            <person name="Liu J."/>
            <person name="Shao H."/>
            <person name="Ye R."/>
            <person name="Li L."/>
            <person name="Wei W."/>
            <person name="Wang X."/>
            <person name="Wang C."/>
            <person name="Huo Q."/>
            <person name="Li W."/>
            <person name="Guo W."/>
            <person name="Chen H."/>
            <person name="Chen S."/>
            <person name="Zhou L."/>
            <person name="Zhou L."/>
            <person name="Ni X."/>
            <person name="Tian J."/>
            <person name="Zhou Y."/>
            <person name="Sheng Y."/>
            <person name="Liu T."/>
            <person name="Pan Y."/>
            <person name="Xia L."/>
            <person name="Li J."/>
            <person name="Zhao F."/>
            <person name="Cao W."/>
        </authorList>
    </citation>
    <scope>NUCLEOTIDE SEQUENCE</scope>
    <source>
        <strain evidence="7">Rsan-2018</strain>
        <tissue evidence="7">Larvae</tissue>
    </source>
</reference>
<dbReference type="PANTHER" id="PTHR43918:SF4">
    <property type="entry name" value="CARBOXYLIC ESTER HYDROLASE"/>
    <property type="match status" value="1"/>
</dbReference>
<dbReference type="GO" id="GO:0019695">
    <property type="term" value="P:choline metabolic process"/>
    <property type="evidence" value="ECO:0007669"/>
    <property type="project" value="TreeGrafter"/>
</dbReference>
<evidence type="ECO:0000259" key="6">
    <source>
        <dbReference type="Pfam" id="PF00135"/>
    </source>
</evidence>
<evidence type="ECO:0000256" key="5">
    <source>
        <dbReference type="RuleBase" id="RU361235"/>
    </source>
</evidence>
<dbReference type="VEuPathDB" id="VectorBase:RSAN_037806"/>
<feature type="signal peptide" evidence="5">
    <location>
        <begin position="1"/>
        <end position="22"/>
    </location>
</feature>
<dbReference type="InterPro" id="IPR002018">
    <property type="entry name" value="CarbesteraseB"/>
</dbReference>
<reference evidence="7" key="1">
    <citation type="journal article" date="2020" name="Cell">
        <title>Large-Scale Comparative Analyses of Tick Genomes Elucidate Their Genetic Diversity and Vector Capacities.</title>
        <authorList>
            <consortium name="Tick Genome and Microbiome Consortium (TIGMIC)"/>
            <person name="Jia N."/>
            <person name="Wang J."/>
            <person name="Shi W."/>
            <person name="Du L."/>
            <person name="Sun Y."/>
            <person name="Zhan W."/>
            <person name="Jiang J.F."/>
            <person name="Wang Q."/>
            <person name="Zhang B."/>
            <person name="Ji P."/>
            <person name="Bell-Sakyi L."/>
            <person name="Cui X.M."/>
            <person name="Yuan T.T."/>
            <person name="Jiang B.G."/>
            <person name="Yang W.F."/>
            <person name="Lam T.T."/>
            <person name="Chang Q.C."/>
            <person name="Ding S.J."/>
            <person name="Wang X.J."/>
            <person name="Zhu J.G."/>
            <person name="Ruan X.D."/>
            <person name="Zhao L."/>
            <person name="Wei J.T."/>
            <person name="Ye R.Z."/>
            <person name="Que T.C."/>
            <person name="Du C.H."/>
            <person name="Zhou Y.H."/>
            <person name="Cheng J.X."/>
            <person name="Dai P.F."/>
            <person name="Guo W.B."/>
            <person name="Han X.H."/>
            <person name="Huang E.J."/>
            <person name="Li L.F."/>
            <person name="Wei W."/>
            <person name="Gao Y.C."/>
            <person name="Liu J.Z."/>
            <person name="Shao H.Z."/>
            <person name="Wang X."/>
            <person name="Wang C.C."/>
            <person name="Yang T.C."/>
            <person name="Huo Q.B."/>
            <person name="Li W."/>
            <person name="Chen H.Y."/>
            <person name="Chen S.E."/>
            <person name="Zhou L.G."/>
            <person name="Ni X.B."/>
            <person name="Tian J.H."/>
            <person name="Sheng Y."/>
            <person name="Liu T."/>
            <person name="Pan Y.S."/>
            <person name="Xia L.Y."/>
            <person name="Li J."/>
            <person name="Zhao F."/>
            <person name="Cao W.C."/>
        </authorList>
    </citation>
    <scope>NUCLEOTIDE SEQUENCE</scope>
    <source>
        <strain evidence="7">Rsan-2018</strain>
    </source>
</reference>
<feature type="chain" id="PRO_5039755277" description="Carboxylic ester hydrolase" evidence="5">
    <location>
        <begin position="23"/>
        <end position="533"/>
    </location>
</feature>
<keyword evidence="3 5" id="KW-0378">Hydrolase</keyword>
<accession>A0A9D4PSS9</accession>
<dbReference type="Proteomes" id="UP000821837">
    <property type="component" value="Chromosome 5"/>
</dbReference>
<dbReference type="InterPro" id="IPR029058">
    <property type="entry name" value="AB_hydrolase_fold"/>
</dbReference>
<proteinExistence type="inferred from homology"/>
<evidence type="ECO:0000313" key="8">
    <source>
        <dbReference type="Proteomes" id="UP000821837"/>
    </source>
</evidence>
<dbReference type="EMBL" id="JABSTV010001251">
    <property type="protein sequence ID" value="KAH7952440.1"/>
    <property type="molecule type" value="Genomic_DNA"/>
</dbReference>
<feature type="domain" description="Carboxylesterase type B" evidence="6">
    <location>
        <begin position="27"/>
        <end position="532"/>
    </location>
</feature>
<dbReference type="Pfam" id="PF00135">
    <property type="entry name" value="COesterase"/>
    <property type="match status" value="1"/>
</dbReference>
<dbReference type="PROSITE" id="PS00122">
    <property type="entry name" value="CARBOXYLESTERASE_B_1"/>
    <property type="match status" value="1"/>
</dbReference>
<keyword evidence="2" id="KW-0719">Serine esterase</keyword>
<dbReference type="GO" id="GO:0006581">
    <property type="term" value="P:acetylcholine catabolic process"/>
    <property type="evidence" value="ECO:0007669"/>
    <property type="project" value="TreeGrafter"/>
</dbReference>
<dbReference type="SUPFAM" id="SSF53474">
    <property type="entry name" value="alpha/beta-Hydrolases"/>
    <property type="match status" value="1"/>
</dbReference>
<name>A0A9D4PSS9_RHISA</name>
<dbReference type="AlphaFoldDB" id="A0A9D4PSS9"/>
<keyword evidence="8" id="KW-1185">Reference proteome</keyword>